<dbReference type="PANTHER" id="PTHR48047:SF45">
    <property type="entry name" value="SCOPOLETIN GLUCOSYLTRANSFERASE-LIKE"/>
    <property type="match status" value="1"/>
</dbReference>
<accession>A0A1D1ZI38</accession>
<keyword evidence="2 4" id="KW-0328">Glycosyltransferase</keyword>
<proteinExistence type="inferred from homology"/>
<dbReference type="FunFam" id="3.40.50.2000:FF:000063">
    <property type="entry name" value="Glycosyltransferase"/>
    <property type="match status" value="1"/>
</dbReference>
<dbReference type="SUPFAM" id="SSF53756">
    <property type="entry name" value="UDP-Glycosyltransferase/glycogen phosphorylase"/>
    <property type="match status" value="1"/>
</dbReference>
<comment type="similarity">
    <text evidence="1 4">Belongs to the UDP-glycosyltransferase family.</text>
</comment>
<evidence type="ECO:0000256" key="1">
    <source>
        <dbReference type="ARBA" id="ARBA00009995"/>
    </source>
</evidence>
<evidence type="ECO:0000256" key="5">
    <source>
        <dbReference type="RuleBase" id="RU362057"/>
    </source>
</evidence>
<dbReference type="AlphaFoldDB" id="A0A1D1ZI38"/>
<dbReference type="Pfam" id="PF00201">
    <property type="entry name" value="UDPGT"/>
    <property type="match status" value="1"/>
</dbReference>
<dbReference type="PANTHER" id="PTHR48047">
    <property type="entry name" value="GLYCOSYLTRANSFERASE"/>
    <property type="match status" value="1"/>
</dbReference>
<dbReference type="PROSITE" id="PS00375">
    <property type="entry name" value="UDPGT"/>
    <property type="match status" value="1"/>
</dbReference>
<reference evidence="6" key="1">
    <citation type="submission" date="2015-07" db="EMBL/GenBank/DDBJ databases">
        <title>Transcriptome Assembly of Anthurium amnicola.</title>
        <authorList>
            <person name="Suzuki J."/>
        </authorList>
    </citation>
    <scope>NUCLEOTIDE SEQUENCE</scope>
</reference>
<evidence type="ECO:0000256" key="2">
    <source>
        <dbReference type="ARBA" id="ARBA00022676"/>
    </source>
</evidence>
<keyword evidence="3 4" id="KW-0808">Transferase</keyword>
<dbReference type="Gene3D" id="3.40.50.2000">
    <property type="entry name" value="Glycogen Phosphorylase B"/>
    <property type="match status" value="2"/>
</dbReference>
<dbReference type="InterPro" id="IPR002213">
    <property type="entry name" value="UDP_glucos_trans"/>
</dbReference>
<evidence type="ECO:0000256" key="3">
    <source>
        <dbReference type="ARBA" id="ARBA00022679"/>
    </source>
</evidence>
<protein>
    <recommendedName>
        <fullName evidence="5">Glycosyltransferase</fullName>
        <ecNumber evidence="5">2.4.1.-</ecNumber>
    </recommendedName>
</protein>
<gene>
    <name evidence="6" type="primary">GT7_1</name>
    <name evidence="6" type="ORF">g.108141</name>
</gene>
<dbReference type="EMBL" id="GDJX01001342">
    <property type="protein sequence ID" value="JAT66594.1"/>
    <property type="molecule type" value="Transcribed_RNA"/>
</dbReference>
<name>A0A1D1ZI38_9ARAE</name>
<dbReference type="EC" id="2.4.1.-" evidence="5"/>
<evidence type="ECO:0000313" key="6">
    <source>
        <dbReference type="EMBL" id="JAT66594.1"/>
    </source>
</evidence>
<evidence type="ECO:0000256" key="4">
    <source>
        <dbReference type="RuleBase" id="RU003718"/>
    </source>
</evidence>
<organism evidence="6">
    <name type="scientific">Anthurium amnicola</name>
    <dbReference type="NCBI Taxonomy" id="1678845"/>
    <lineage>
        <taxon>Eukaryota</taxon>
        <taxon>Viridiplantae</taxon>
        <taxon>Streptophyta</taxon>
        <taxon>Embryophyta</taxon>
        <taxon>Tracheophyta</taxon>
        <taxon>Spermatophyta</taxon>
        <taxon>Magnoliopsida</taxon>
        <taxon>Liliopsida</taxon>
        <taxon>Araceae</taxon>
        <taxon>Pothoideae</taxon>
        <taxon>Potheae</taxon>
        <taxon>Anthurium</taxon>
    </lineage>
</organism>
<dbReference type="InterPro" id="IPR035595">
    <property type="entry name" value="UDP_glycos_trans_CS"/>
</dbReference>
<sequence length="463" mass="49813">MAGEAPINLDIFFFPIMLPGHRIPMVDTARMLATRAGVRATIVATPASAATFQPAVDRATQRRQLLRVLLLPFPATSEAALPDLNSVPMEDRPKVHTAALGALREPFRVLLREQTPACVVFDSIYCWAVDVAREAGVPALAFNVTGFFAMCAYGAIRRQVPPRESLPAGTESSVVVAGLPHRLELLRTQLPDTSTTDLVISSIIQSEASSDGVVINSFYELEPDYVAYHRDVLGRRAWHLGPVSLYGDDDDNTCRGGTAGAVDSAGSLSWLDGKNPRSVVYVCFGTITQLADAQLREIAVALEGCGRPFVWVCHGGALDWLPEGFAERTAGWGLLITGWAPQVAILGHGAVGGFVTHCGWNSCLEAIAAGVPMVTWPLAAEQFYNEKLVTELLKVGAAVGSKTWTMKEEERELIPGEEIRKAVARVMGDGEEAAGMRRRVGELAAMARKATQEGGRPTPTRAV</sequence>
<dbReference type="GO" id="GO:0035251">
    <property type="term" value="F:UDP-glucosyltransferase activity"/>
    <property type="evidence" value="ECO:0007669"/>
    <property type="project" value="TreeGrafter"/>
</dbReference>
<dbReference type="CDD" id="cd03784">
    <property type="entry name" value="GT1_Gtf-like"/>
    <property type="match status" value="1"/>
</dbReference>